<name>A0A450TYJ1_9GAMM</name>
<accession>A0A450TYJ1</accession>
<gene>
    <name evidence="1" type="ORF">BECKFW1821C_GA0114237_10668</name>
</gene>
<evidence type="ECO:0000313" key="1">
    <source>
        <dbReference type="EMBL" id="VFJ74798.1"/>
    </source>
</evidence>
<proteinExistence type="predicted"/>
<protein>
    <submittedName>
        <fullName evidence="1">Uncharacterized protein</fullName>
    </submittedName>
</protein>
<reference evidence="1" key="1">
    <citation type="submission" date="2019-02" db="EMBL/GenBank/DDBJ databases">
        <authorList>
            <person name="Gruber-Vodicka R. H."/>
            <person name="Seah K. B. B."/>
        </authorList>
    </citation>
    <scope>NUCLEOTIDE SEQUENCE</scope>
    <source>
        <strain evidence="1">BECK_BZ131</strain>
    </source>
</reference>
<dbReference type="InterPro" id="IPR015422">
    <property type="entry name" value="PyrdxlP-dep_Trfase_small"/>
</dbReference>
<dbReference type="EMBL" id="CAADFE010000066">
    <property type="protein sequence ID" value="VFJ74798.1"/>
    <property type="molecule type" value="Genomic_DNA"/>
</dbReference>
<organism evidence="1">
    <name type="scientific">Candidatus Kentrum sp. FW</name>
    <dbReference type="NCBI Taxonomy" id="2126338"/>
    <lineage>
        <taxon>Bacteria</taxon>
        <taxon>Pseudomonadati</taxon>
        <taxon>Pseudomonadota</taxon>
        <taxon>Gammaproteobacteria</taxon>
        <taxon>Candidatus Kentrum</taxon>
    </lineage>
</organism>
<dbReference type="AlphaFoldDB" id="A0A450TYJ1"/>
<sequence>MSISSAFSTRLKDTRRLLHRPMKQNDIGHAIISGGSSGTGLAPAVPEEEARLRFFITSEHTREQIEHAVERTAALMSHLNYP</sequence>
<dbReference type="Gene3D" id="3.90.1150.10">
    <property type="entry name" value="Aspartate Aminotransferase, domain 1"/>
    <property type="match status" value="1"/>
</dbReference>